<dbReference type="PANTHER" id="PTHR38787">
    <property type="entry name" value="REGULATORY P DOMAIN-CONTAINING PROTEIN"/>
    <property type="match status" value="1"/>
</dbReference>
<dbReference type="EMBL" id="UINC01007936">
    <property type="protein sequence ID" value="SVA35741.1"/>
    <property type="molecule type" value="Genomic_DNA"/>
</dbReference>
<evidence type="ECO:0000259" key="1">
    <source>
        <dbReference type="Pfam" id="PF18962"/>
    </source>
</evidence>
<organism evidence="2">
    <name type="scientific">marine metagenome</name>
    <dbReference type="NCBI Taxonomy" id="408172"/>
    <lineage>
        <taxon>unclassified sequences</taxon>
        <taxon>metagenomes</taxon>
        <taxon>ecological metagenomes</taxon>
    </lineage>
</organism>
<dbReference type="InterPro" id="IPR026444">
    <property type="entry name" value="Secre_tail"/>
</dbReference>
<feature type="domain" description="Secretion system C-terminal sorting" evidence="1">
    <location>
        <begin position="798"/>
        <end position="872"/>
    </location>
</feature>
<dbReference type="GO" id="GO:0005576">
    <property type="term" value="C:extracellular region"/>
    <property type="evidence" value="ECO:0007669"/>
    <property type="project" value="TreeGrafter"/>
</dbReference>
<evidence type="ECO:0000313" key="2">
    <source>
        <dbReference type="EMBL" id="SVA35741.1"/>
    </source>
</evidence>
<dbReference type="NCBIfam" id="TIGR04312">
    <property type="entry name" value="choice_anch_B"/>
    <property type="match status" value="1"/>
</dbReference>
<dbReference type="InterPro" id="IPR028994">
    <property type="entry name" value="Integrin_alpha_N"/>
</dbReference>
<dbReference type="NCBIfam" id="TIGR04183">
    <property type="entry name" value="Por_Secre_tail"/>
    <property type="match status" value="1"/>
</dbReference>
<name>A0A381V6W0_9ZZZZ</name>
<accession>A0A381V6W0</accession>
<sequence length="876" mass="97463">MKIFLFFIPFVLYSHNLMHPEDPKERDHNSLGFGVSGDLVVSDGVYYLGQTGSSLNNGSIYIYRDNALGVMDQEVLIAPIEEELGFDFGYAIDVKEDLMIIGAPHRANSSGRAFLYQKDGNSQWTLIKSIIPGSEIWTMDFGSEVAIGDDVILIGDRDASNEQGMVYTLYKNSITKEWIDGDPIYYGSINEDGFFGHTISVNKHRALIGSRDGNVAIEYQYNANTHSWNEQHVFKPYNYQSKGRFGYAVKLTGDYAVIGSPGYDQIGYIEIHKFSDGKWEKVKTISNPDDEKESYFGASIAIDGKTVAVGNYNGEKSFIYYTDDFQTFTLKQTLESPWNGTGKFGRAMDLEGNQLLIGATYGQLAFSFIKDGMGVWNQGSSMSSAKRVNSITGQKISCEGGYADKYSCKGLDLYAFIAPDDMGGTELNDIWGWTDPLTGKEIALVGLREGTAFVDVTDPENPFVLGQLPTHTRSSTWRDIKVYKNHAYIVSDNANSHGVQVFDLTNLRGVTEFTTFSETNHYSTVGDVHNIHINEATGFAYAVGIGSAPNSELRCGGGSHMIDLSDPANPTFAGCFAHEGTGRSGTGYTHDIQVVVYNGPDEQYKGREIAFSSNETALSIADLTDKSNLKIISKYDGSNFGYVHQGWLTDDQKYFIVNDELNESRGYDDNQTTIIFDVSDLDNPKLLTIYNSGLNTIDHNNYTRGNILFQSNYTAGLRILSIANIKNPMEIAFFDTYPSGDRVAFNGSWSNYPYFESGTIVVTSIEEGLYVLKINEEVDLAIDDNKTIPDNFDLKQNYPNPFNPITQIQYELPKAGVISLTLYNMLGIEVMRLDHGFKSAGIHRISLNGSHLSSGIYFYQLRTEGYVRTRKMSLIK</sequence>
<dbReference type="Gene3D" id="2.130.10.130">
    <property type="entry name" value="Integrin alpha, N-terminal"/>
    <property type="match status" value="2"/>
</dbReference>
<proteinExistence type="predicted"/>
<dbReference type="AlphaFoldDB" id="A0A381V6W0"/>
<protein>
    <recommendedName>
        <fullName evidence="1">Secretion system C-terminal sorting domain-containing protein</fullName>
    </recommendedName>
</protein>
<dbReference type="InterPro" id="IPR011043">
    <property type="entry name" value="Gal_Oxase/kelch_b-propeller"/>
</dbReference>
<dbReference type="SUPFAM" id="SSF50965">
    <property type="entry name" value="Galactose oxidase, central domain"/>
    <property type="match status" value="1"/>
</dbReference>
<reference evidence="2" key="1">
    <citation type="submission" date="2018-05" db="EMBL/GenBank/DDBJ databases">
        <authorList>
            <person name="Lanie J.A."/>
            <person name="Ng W.-L."/>
            <person name="Kazmierczak K.M."/>
            <person name="Andrzejewski T.M."/>
            <person name="Davidsen T.M."/>
            <person name="Wayne K.J."/>
            <person name="Tettelin H."/>
            <person name="Glass J.I."/>
            <person name="Rusch D."/>
            <person name="Podicherti R."/>
            <person name="Tsui H.-C.T."/>
            <person name="Winkler M.E."/>
        </authorList>
    </citation>
    <scope>NUCLEOTIDE SEQUENCE</scope>
</reference>
<dbReference type="InterPro" id="IPR027589">
    <property type="entry name" value="Choice_anch_B"/>
</dbReference>
<gene>
    <name evidence="2" type="ORF">METZ01_LOCUS88595</name>
</gene>
<dbReference type="Pfam" id="PF18962">
    <property type="entry name" value="Por_Secre_tail"/>
    <property type="match status" value="1"/>
</dbReference>
<dbReference type="PANTHER" id="PTHR38787:SF3">
    <property type="entry name" value="REGULATORY P DOMAIN-CONTAINING PROTEIN"/>
    <property type="match status" value="1"/>
</dbReference>
<dbReference type="SUPFAM" id="SSF101908">
    <property type="entry name" value="Putative isomerase YbhE"/>
    <property type="match status" value="1"/>
</dbReference>